<dbReference type="HAMAP" id="MF_00226_B">
    <property type="entry name" value="CinA_B"/>
    <property type="match status" value="1"/>
</dbReference>
<dbReference type="Gene3D" id="3.40.980.10">
    <property type="entry name" value="MoaB/Mog-like domain"/>
    <property type="match status" value="1"/>
</dbReference>
<dbReference type="PIRSF" id="PIRSF006728">
    <property type="entry name" value="CinA"/>
    <property type="match status" value="1"/>
</dbReference>
<dbReference type="CDD" id="cd00885">
    <property type="entry name" value="cinA"/>
    <property type="match status" value="1"/>
</dbReference>
<evidence type="ECO:0000313" key="5">
    <source>
        <dbReference type="Proteomes" id="UP001056429"/>
    </source>
</evidence>
<dbReference type="InterPro" id="IPR008136">
    <property type="entry name" value="CinA_C"/>
</dbReference>
<proteinExistence type="inferred from homology"/>
<dbReference type="PANTHER" id="PTHR13939">
    <property type="entry name" value="NICOTINAMIDE-NUCLEOTIDE AMIDOHYDROLASE PNCC"/>
    <property type="match status" value="1"/>
</dbReference>
<organism evidence="4 5">
    <name type="scientific">Oceanirhabdus seepicola</name>
    <dbReference type="NCBI Taxonomy" id="2828781"/>
    <lineage>
        <taxon>Bacteria</taxon>
        <taxon>Bacillati</taxon>
        <taxon>Bacillota</taxon>
        <taxon>Clostridia</taxon>
        <taxon>Eubacteriales</taxon>
        <taxon>Clostridiaceae</taxon>
        <taxon>Oceanirhabdus</taxon>
    </lineage>
</organism>
<protein>
    <recommendedName>
        <fullName evidence="1">Putative competence-damage inducible protein</fullName>
    </recommendedName>
</protein>
<dbReference type="SUPFAM" id="SSF142433">
    <property type="entry name" value="CinA-like"/>
    <property type="match status" value="1"/>
</dbReference>
<comment type="caution">
    <text evidence="4">The sequence shown here is derived from an EMBL/GenBank/DDBJ whole genome shotgun (WGS) entry which is preliminary data.</text>
</comment>
<feature type="coiled-coil region" evidence="2">
    <location>
        <begin position="220"/>
        <end position="247"/>
    </location>
</feature>
<dbReference type="SMART" id="SM00852">
    <property type="entry name" value="MoCF_biosynth"/>
    <property type="match status" value="1"/>
</dbReference>
<evidence type="ECO:0000256" key="2">
    <source>
        <dbReference type="SAM" id="Coils"/>
    </source>
</evidence>
<dbReference type="Pfam" id="PF00994">
    <property type="entry name" value="MoCF_biosynth"/>
    <property type="match status" value="1"/>
</dbReference>
<reference evidence="4" key="1">
    <citation type="journal article" date="2021" name="mSystems">
        <title>Bacteria and Archaea Synergistically Convert Glycine Betaine to Biogenic Methane in the Formosa Cold Seep of the South China Sea.</title>
        <authorList>
            <person name="Li L."/>
            <person name="Zhang W."/>
            <person name="Zhang S."/>
            <person name="Song L."/>
            <person name="Sun Q."/>
            <person name="Zhang H."/>
            <person name="Xiang H."/>
            <person name="Dong X."/>
        </authorList>
    </citation>
    <scope>NUCLEOTIDE SEQUENCE</scope>
    <source>
        <strain evidence="4">ZWT</strain>
    </source>
</reference>
<dbReference type="NCBIfam" id="NF001813">
    <property type="entry name" value="PRK00549.1"/>
    <property type="match status" value="1"/>
</dbReference>
<gene>
    <name evidence="1" type="primary">cinA</name>
    <name evidence="4" type="ORF">KDK92_21400</name>
</gene>
<dbReference type="InterPro" id="IPR050101">
    <property type="entry name" value="CinA"/>
</dbReference>
<dbReference type="EMBL" id="JAGSOJ010000005">
    <property type="protein sequence ID" value="MCM1992288.1"/>
    <property type="molecule type" value="Genomic_DNA"/>
</dbReference>
<evidence type="ECO:0000259" key="3">
    <source>
        <dbReference type="SMART" id="SM00852"/>
    </source>
</evidence>
<accession>A0A9J6PAU3</accession>
<comment type="similarity">
    <text evidence="1">Belongs to the CinA family.</text>
</comment>
<dbReference type="NCBIfam" id="TIGR00177">
    <property type="entry name" value="molyb_syn"/>
    <property type="match status" value="1"/>
</dbReference>
<reference evidence="4" key="2">
    <citation type="submission" date="2021-04" db="EMBL/GenBank/DDBJ databases">
        <authorList>
            <person name="Dong X."/>
        </authorList>
    </citation>
    <scope>NUCLEOTIDE SEQUENCE</scope>
    <source>
        <strain evidence="4">ZWT</strain>
    </source>
</reference>
<dbReference type="Proteomes" id="UP001056429">
    <property type="component" value="Unassembled WGS sequence"/>
</dbReference>
<dbReference type="Gene3D" id="3.90.950.20">
    <property type="entry name" value="CinA-like"/>
    <property type="match status" value="1"/>
</dbReference>
<name>A0A9J6PAU3_9CLOT</name>
<dbReference type="SUPFAM" id="SSF53218">
    <property type="entry name" value="Molybdenum cofactor biosynthesis proteins"/>
    <property type="match status" value="1"/>
</dbReference>
<dbReference type="AlphaFoldDB" id="A0A9J6PAU3"/>
<evidence type="ECO:0000256" key="1">
    <source>
        <dbReference type="HAMAP-Rule" id="MF_00226"/>
    </source>
</evidence>
<keyword evidence="5" id="KW-1185">Reference proteome</keyword>
<dbReference type="Pfam" id="PF18146">
    <property type="entry name" value="CinA_KH"/>
    <property type="match status" value="1"/>
</dbReference>
<feature type="domain" description="MoaB/Mog" evidence="3">
    <location>
        <begin position="4"/>
        <end position="171"/>
    </location>
</feature>
<dbReference type="NCBIfam" id="TIGR00200">
    <property type="entry name" value="cinA_nterm"/>
    <property type="match status" value="1"/>
</dbReference>
<dbReference type="Pfam" id="PF02464">
    <property type="entry name" value="CinA"/>
    <property type="match status" value="1"/>
</dbReference>
<dbReference type="InterPro" id="IPR008135">
    <property type="entry name" value="Competence-induced_CinA"/>
</dbReference>
<dbReference type="RefSeq" id="WP_250861447.1">
    <property type="nucleotide sequence ID" value="NZ_JAGSOJ010000005.1"/>
</dbReference>
<dbReference type="Gene3D" id="3.30.70.2860">
    <property type="match status" value="1"/>
</dbReference>
<dbReference type="NCBIfam" id="TIGR00199">
    <property type="entry name" value="PncC_domain"/>
    <property type="match status" value="1"/>
</dbReference>
<dbReference type="InterPro" id="IPR036425">
    <property type="entry name" value="MoaB/Mog-like_dom_sf"/>
</dbReference>
<evidence type="ECO:0000313" key="4">
    <source>
        <dbReference type="EMBL" id="MCM1992288.1"/>
    </source>
</evidence>
<dbReference type="InterPro" id="IPR041424">
    <property type="entry name" value="CinA_KH"/>
</dbReference>
<dbReference type="InterPro" id="IPR001453">
    <property type="entry name" value="MoaB/Mog_dom"/>
</dbReference>
<dbReference type="InterPro" id="IPR036653">
    <property type="entry name" value="CinA-like_C"/>
</dbReference>
<dbReference type="PANTHER" id="PTHR13939:SF0">
    <property type="entry name" value="NMN AMIDOHYDROLASE-LIKE PROTEIN YFAY"/>
    <property type="match status" value="1"/>
</dbReference>
<keyword evidence="2" id="KW-0175">Coiled coil</keyword>
<sequence>MKAEILCIGTELLLGNIVNTNAQYLSEQLAAAGVSVYYHTVVGDNPERVKKALEIAYSRADMVITTGGLGPTQDDLSKKTIGEFFNREMVFNQECMNEIEKYFKRINRTMTKNNESQAYFPEGAIILKNSNGTAPGMILEDEGKVCIVLPGPPVEMTLMYENEVVPYLQEKTDEIILSKTLKVMGIGESKVEEMISDIINKQTNPTIAPYAKGAEVHLRITCKTSNKEEALEKIEKMEQEVRAILGDNIYGCDDDTLEGVICKLLEEKGLKIAVAESCTGGMISAKLVNHPGASAVFMEGAVTYSNEAKMNRLNVRKESLDKYGAVSSQVAEEMAKGIAETAKCDIGLSTTGVAGPGGGTPEKPVGLVYLGFYYRGNVFSQEIRLNGDRLKVRDRTTKMILDRLRRALLKDK</sequence>